<comment type="similarity">
    <text evidence="6">Belongs to the ABC-4 integral membrane protein family.</text>
</comment>
<dbReference type="PANTHER" id="PTHR30572">
    <property type="entry name" value="MEMBRANE COMPONENT OF TRANSPORTER-RELATED"/>
    <property type="match status" value="1"/>
</dbReference>
<evidence type="ECO:0000313" key="9">
    <source>
        <dbReference type="EMBL" id="RGJ02733.1"/>
    </source>
</evidence>
<feature type="transmembrane region" description="Helical" evidence="7">
    <location>
        <begin position="818"/>
        <end position="841"/>
    </location>
</feature>
<comment type="subcellular location">
    <subcellularLocation>
        <location evidence="1">Cell membrane</location>
        <topology evidence="1">Multi-pass membrane protein</topology>
    </subcellularLocation>
</comment>
<dbReference type="PANTHER" id="PTHR30572:SF4">
    <property type="entry name" value="ABC TRANSPORTER PERMEASE YTRF"/>
    <property type="match status" value="1"/>
</dbReference>
<organism evidence="9 10">
    <name type="scientific">Hungatella hathewayi</name>
    <dbReference type="NCBI Taxonomy" id="154046"/>
    <lineage>
        <taxon>Bacteria</taxon>
        <taxon>Bacillati</taxon>
        <taxon>Bacillota</taxon>
        <taxon>Clostridia</taxon>
        <taxon>Lachnospirales</taxon>
        <taxon>Lachnospiraceae</taxon>
        <taxon>Hungatella</taxon>
    </lineage>
</organism>
<keyword evidence="2" id="KW-1003">Cell membrane</keyword>
<feature type="domain" description="ABC3 transporter permease C-terminal" evidence="8">
    <location>
        <begin position="287"/>
        <end position="397"/>
    </location>
</feature>
<feature type="transmembrane region" description="Helical" evidence="7">
    <location>
        <begin position="30"/>
        <end position="54"/>
    </location>
</feature>
<dbReference type="AlphaFoldDB" id="A0A374P7H8"/>
<feature type="transmembrane region" description="Helical" evidence="7">
    <location>
        <begin position="456"/>
        <end position="479"/>
    </location>
</feature>
<feature type="transmembrane region" description="Helical" evidence="7">
    <location>
        <begin position="721"/>
        <end position="745"/>
    </location>
</feature>
<evidence type="ECO:0000256" key="7">
    <source>
        <dbReference type="SAM" id="Phobius"/>
    </source>
</evidence>
<evidence type="ECO:0000313" key="10">
    <source>
        <dbReference type="Proteomes" id="UP000263014"/>
    </source>
</evidence>
<feature type="transmembrane region" description="Helical" evidence="7">
    <location>
        <begin position="780"/>
        <end position="806"/>
    </location>
</feature>
<feature type="transmembrane region" description="Helical" evidence="7">
    <location>
        <begin position="280"/>
        <end position="304"/>
    </location>
</feature>
<evidence type="ECO:0000256" key="3">
    <source>
        <dbReference type="ARBA" id="ARBA00022692"/>
    </source>
</evidence>
<dbReference type="InterPro" id="IPR050250">
    <property type="entry name" value="Macrolide_Exporter_MacB"/>
</dbReference>
<evidence type="ECO:0000256" key="5">
    <source>
        <dbReference type="ARBA" id="ARBA00023136"/>
    </source>
</evidence>
<dbReference type="InterPro" id="IPR003838">
    <property type="entry name" value="ABC3_permease_C"/>
</dbReference>
<feature type="domain" description="ABC3 transporter permease C-terminal" evidence="8">
    <location>
        <begin position="731"/>
        <end position="848"/>
    </location>
</feature>
<dbReference type="Pfam" id="PF02687">
    <property type="entry name" value="FtsX"/>
    <property type="match status" value="2"/>
</dbReference>
<dbReference type="GO" id="GO:0022857">
    <property type="term" value="F:transmembrane transporter activity"/>
    <property type="evidence" value="ECO:0007669"/>
    <property type="project" value="TreeGrafter"/>
</dbReference>
<dbReference type="RefSeq" id="WP_118033176.1">
    <property type="nucleotide sequence ID" value="NZ_QSON01000007.1"/>
</dbReference>
<evidence type="ECO:0000256" key="4">
    <source>
        <dbReference type="ARBA" id="ARBA00022989"/>
    </source>
</evidence>
<keyword evidence="3 7" id="KW-0812">Transmembrane</keyword>
<feature type="transmembrane region" description="Helical" evidence="7">
    <location>
        <begin position="336"/>
        <end position="358"/>
    </location>
</feature>
<keyword evidence="5 7" id="KW-0472">Membrane</keyword>
<dbReference type="GO" id="GO:0005886">
    <property type="term" value="C:plasma membrane"/>
    <property type="evidence" value="ECO:0007669"/>
    <property type="project" value="UniProtKB-SubCell"/>
</dbReference>
<sequence>MNDILFGNTNRPVIKKLAGRYFKSSKSRNVIAVIAIILTSILFTTIFTLGSGLLDTIQDQNIRKAGGDGHAALSYISDDIFDEIKDNELIDRISYTKCVSYRLHNAGLEKWRAEMWYMDDTALEFGRYEPTTGRTPEAENEIMVDTETLKALGVPAELGATVPLEYEIKGETYTTDFVLCGFWETDSLSNIGRLIVSKAFIDVNSDLLAYTYPVDNDYSGVVVAYIMFKGNGAIEPKLNQLLSEAGYTCDTMGGIRGDENYINAGVNPAYQGSSLLENPFMLVSGIVGVLLIMMTGYLIIYNIFQISVIQDIQSYGQLKTLGTTRRQIKKLISKQVIRLSCIGIPIGLLIGFFIGRSLVPFLMNGTAYTAAAGIKVSVNPLIFIGSAIFAWITVYISVRKPAKIAGTVSPVEAIRYTENDTSAFKGKKAITKKSTHGAQIYRMALANLGRNKKRTILVIVSMTLSLVLFNTVFTLSSGFDIDKYVSKFLNKDFIISSADYFQYRFDRSDAELSQTFIHAVQQEDAYADGGELSTVRVLEEFFSVESETIVNHNKDKAGNPHVSLYGADDFLLKSMEVIEGEIDWEALHSGKYVLYGLQSDDNGNIIQDQSVQVGDVLRFHHSTADGLNSTMDAAVDLTVMAKVRINNSVDTHRQTGGTNFYMPTDNFKPLCTDPHVVNFSFNVKPGQEMAMEDFLTSYTENIEPGMDYESKQTYVNSFHDLTSMIITIGGALSVIIGLIGITNFINSMLTSIITRKKEFAMLQSIGMTGKQLKSMLACEGLYYAIGTILASAFFGTLFSLIIVQGIANSIWFFTYRFVIWPMLVIYPFLLAVTIIIPSILYREIAKTSIIERLRTSA</sequence>
<name>A0A374P7H8_9FIRM</name>
<proteinExistence type="inferred from homology"/>
<evidence type="ECO:0000256" key="6">
    <source>
        <dbReference type="ARBA" id="ARBA00038076"/>
    </source>
</evidence>
<evidence type="ECO:0000256" key="1">
    <source>
        <dbReference type="ARBA" id="ARBA00004651"/>
    </source>
</evidence>
<evidence type="ECO:0000259" key="8">
    <source>
        <dbReference type="Pfam" id="PF02687"/>
    </source>
</evidence>
<evidence type="ECO:0000256" key="2">
    <source>
        <dbReference type="ARBA" id="ARBA00022475"/>
    </source>
</evidence>
<feature type="transmembrane region" description="Helical" evidence="7">
    <location>
        <begin position="378"/>
        <end position="398"/>
    </location>
</feature>
<dbReference type="EMBL" id="QSON01000007">
    <property type="protein sequence ID" value="RGJ02733.1"/>
    <property type="molecule type" value="Genomic_DNA"/>
</dbReference>
<comment type="caution">
    <text evidence="9">The sequence shown here is derived from an EMBL/GenBank/DDBJ whole genome shotgun (WGS) entry which is preliminary data.</text>
</comment>
<protein>
    <submittedName>
        <fullName evidence="9">ABC transporter permease</fullName>
    </submittedName>
</protein>
<keyword evidence="4 7" id="KW-1133">Transmembrane helix</keyword>
<dbReference type="Proteomes" id="UP000263014">
    <property type="component" value="Unassembled WGS sequence"/>
</dbReference>
<gene>
    <name evidence="9" type="ORF">DXD79_16410</name>
</gene>
<accession>A0A374P7H8</accession>
<reference evidence="9 10" key="1">
    <citation type="submission" date="2018-08" db="EMBL/GenBank/DDBJ databases">
        <title>A genome reference for cultivated species of the human gut microbiota.</title>
        <authorList>
            <person name="Zou Y."/>
            <person name="Xue W."/>
            <person name="Luo G."/>
        </authorList>
    </citation>
    <scope>NUCLEOTIDE SEQUENCE [LARGE SCALE GENOMIC DNA]</scope>
    <source>
        <strain evidence="9 10">TM09-12</strain>
    </source>
</reference>